<dbReference type="GO" id="GO:0020037">
    <property type="term" value="F:heme binding"/>
    <property type="evidence" value="ECO:0007669"/>
    <property type="project" value="InterPro"/>
</dbReference>
<reference evidence="4" key="1">
    <citation type="journal article" date="2017" name="Nature">
        <title>The sunflower genome provides insights into oil metabolism, flowering and Asterid evolution.</title>
        <authorList>
            <person name="Badouin H."/>
            <person name="Gouzy J."/>
            <person name="Grassa C.J."/>
            <person name="Murat F."/>
            <person name="Staton S.E."/>
            <person name="Cottret L."/>
            <person name="Lelandais-Briere C."/>
            <person name="Owens G.L."/>
            <person name="Carrere S."/>
            <person name="Mayjonade B."/>
            <person name="Legrand L."/>
            <person name="Gill N."/>
            <person name="Kane N.C."/>
            <person name="Bowers J.E."/>
            <person name="Hubner S."/>
            <person name="Bellec A."/>
            <person name="Berard A."/>
            <person name="Berges H."/>
            <person name="Blanchet N."/>
            <person name="Boniface M.C."/>
            <person name="Brunel D."/>
            <person name="Catrice O."/>
            <person name="Chaidir N."/>
            <person name="Claudel C."/>
            <person name="Donnadieu C."/>
            <person name="Faraut T."/>
            <person name="Fievet G."/>
            <person name="Helmstetter N."/>
            <person name="King M."/>
            <person name="Knapp S.J."/>
            <person name="Lai Z."/>
            <person name="Le Paslier M.C."/>
            <person name="Lippi Y."/>
            <person name="Lorenzon L."/>
            <person name="Mandel J.R."/>
            <person name="Marage G."/>
            <person name="Marchand G."/>
            <person name="Marquand E."/>
            <person name="Bret-Mestries E."/>
            <person name="Morien E."/>
            <person name="Nambeesan S."/>
            <person name="Nguyen T."/>
            <person name="Pegot-Espagnet P."/>
            <person name="Pouilly N."/>
            <person name="Raftis F."/>
            <person name="Sallet E."/>
            <person name="Schiex T."/>
            <person name="Thomas J."/>
            <person name="Vandecasteele C."/>
            <person name="Vares D."/>
            <person name="Vear F."/>
            <person name="Vautrin S."/>
            <person name="Crespi M."/>
            <person name="Mangin B."/>
            <person name="Burke J.M."/>
            <person name="Salse J."/>
            <person name="Munos S."/>
            <person name="Vincourt P."/>
            <person name="Rieseberg L.H."/>
            <person name="Langlade N.B."/>
        </authorList>
    </citation>
    <scope>NUCLEOTIDE SEQUENCE [LARGE SCALE GENOMIC DNA]</scope>
    <source>
        <strain evidence="4">cv. SF193</strain>
    </source>
</reference>
<keyword evidence="1" id="KW-0732">Signal</keyword>
<evidence type="ECO:0000256" key="1">
    <source>
        <dbReference type="SAM" id="SignalP"/>
    </source>
</evidence>
<sequence length="70" mass="7485">MEFLIIVSTLLLSYILISVLGVGKPKNLPPGPTRLPIIGNLHLLGALPHQSLAKLAKIHGPISFLLDLPT</sequence>
<dbReference type="STRING" id="4232.A0A251UUC8"/>
<feature type="chain" id="PRO_5011914356" evidence="1">
    <location>
        <begin position="22"/>
        <end position="70"/>
    </location>
</feature>
<evidence type="ECO:0000313" key="3">
    <source>
        <dbReference type="EMBL" id="OTG26650.1"/>
    </source>
</evidence>
<dbReference type="GO" id="GO:0005506">
    <property type="term" value="F:iron ion binding"/>
    <property type="evidence" value="ECO:0007669"/>
    <property type="project" value="InterPro"/>
</dbReference>
<organism evidence="2 4">
    <name type="scientific">Helianthus annuus</name>
    <name type="common">Common sunflower</name>
    <dbReference type="NCBI Taxonomy" id="4232"/>
    <lineage>
        <taxon>Eukaryota</taxon>
        <taxon>Viridiplantae</taxon>
        <taxon>Streptophyta</taxon>
        <taxon>Embryophyta</taxon>
        <taxon>Tracheophyta</taxon>
        <taxon>Spermatophyta</taxon>
        <taxon>Magnoliopsida</taxon>
        <taxon>eudicotyledons</taxon>
        <taxon>Gunneridae</taxon>
        <taxon>Pentapetalae</taxon>
        <taxon>asterids</taxon>
        <taxon>campanulids</taxon>
        <taxon>Asterales</taxon>
        <taxon>Asteraceae</taxon>
        <taxon>Asteroideae</taxon>
        <taxon>Heliantheae alliance</taxon>
        <taxon>Heliantheae</taxon>
        <taxon>Helianthus</taxon>
    </lineage>
</organism>
<dbReference type="GO" id="GO:0016705">
    <property type="term" value="F:oxidoreductase activity, acting on paired donors, with incorporation or reduction of molecular oxygen"/>
    <property type="evidence" value="ECO:0007669"/>
    <property type="project" value="InterPro"/>
</dbReference>
<evidence type="ECO:0000313" key="2">
    <source>
        <dbReference type="EMBL" id="OTG26649.1"/>
    </source>
</evidence>
<dbReference type="EMBL" id="CM007894">
    <property type="protein sequence ID" value="OTG26649.1"/>
    <property type="molecule type" value="Genomic_DNA"/>
</dbReference>
<accession>A0A251UUC8</accession>
<dbReference type="PANTHER" id="PTHR24299">
    <property type="entry name" value="CYTOCHROME P450 FAMILY 1"/>
    <property type="match status" value="1"/>
</dbReference>
<evidence type="ECO:0000313" key="4">
    <source>
        <dbReference type="Proteomes" id="UP000215914"/>
    </source>
</evidence>
<keyword evidence="4" id="KW-1185">Reference proteome</keyword>
<feature type="signal peptide" evidence="1">
    <location>
        <begin position="1"/>
        <end position="21"/>
    </location>
</feature>
<reference evidence="2" key="2">
    <citation type="submission" date="2017-02" db="EMBL/GenBank/DDBJ databases">
        <title>Sunflower complete genome.</title>
        <authorList>
            <person name="Langlade N."/>
            <person name="Munos S."/>
        </authorList>
    </citation>
    <scope>NUCLEOTIDE SEQUENCE [LARGE SCALE GENOMIC DNA]</scope>
    <source>
        <tissue evidence="2">Leaves</tissue>
    </source>
</reference>
<dbReference type="InterPro" id="IPR036396">
    <property type="entry name" value="Cyt_P450_sf"/>
</dbReference>
<protein>
    <submittedName>
        <fullName evidence="2">Putative cytochrome P450</fullName>
    </submittedName>
</protein>
<dbReference type="PANTHER" id="PTHR24299:SF59">
    <property type="entry name" value="CYTOCHROME P450 SUPERFAMILY PROTEIN"/>
    <property type="match status" value="1"/>
</dbReference>
<name>A0A251UUC8_HELAN</name>
<dbReference type="EMBL" id="CM007894">
    <property type="protein sequence ID" value="OTG26650.1"/>
    <property type="molecule type" value="Genomic_DNA"/>
</dbReference>
<dbReference type="Proteomes" id="UP000215914">
    <property type="component" value="Chromosome 5"/>
</dbReference>
<dbReference type="GO" id="GO:0004497">
    <property type="term" value="F:monooxygenase activity"/>
    <property type="evidence" value="ECO:0007669"/>
    <property type="project" value="InterPro"/>
</dbReference>
<dbReference type="Gene3D" id="1.10.630.10">
    <property type="entry name" value="Cytochrome P450"/>
    <property type="match status" value="1"/>
</dbReference>
<dbReference type="InParanoid" id="A0A251UUC8"/>
<dbReference type="AlphaFoldDB" id="A0A251UUC8"/>
<dbReference type="OMA" id="KYGHTCP"/>
<proteinExistence type="predicted"/>
<gene>
    <name evidence="2" type="ORF">HannXRQ_Chr05g0160961</name>
    <name evidence="3" type="ORF">HannXRQ_Chr05g0160971</name>
</gene>
<dbReference type="SUPFAM" id="SSF48264">
    <property type="entry name" value="Cytochrome P450"/>
    <property type="match status" value="1"/>
</dbReference>